<feature type="signal peptide" evidence="2">
    <location>
        <begin position="1"/>
        <end position="22"/>
    </location>
</feature>
<evidence type="ECO:0000256" key="1">
    <source>
        <dbReference type="ARBA" id="ARBA00023284"/>
    </source>
</evidence>
<dbReference type="STRING" id="1429083.GCA_001885685_02022"/>
<dbReference type="SUPFAM" id="SSF52833">
    <property type="entry name" value="Thioredoxin-like"/>
    <property type="match status" value="1"/>
</dbReference>
<name>A0A1H7PI63_9GAMM</name>
<keyword evidence="2" id="KW-0732">Signal</keyword>
<dbReference type="PROSITE" id="PS00194">
    <property type="entry name" value="THIOREDOXIN_1"/>
    <property type="match status" value="1"/>
</dbReference>
<dbReference type="InterPro" id="IPR013766">
    <property type="entry name" value="Thioredoxin_domain"/>
</dbReference>
<dbReference type="Pfam" id="PF00578">
    <property type="entry name" value="AhpC-TSA"/>
    <property type="match status" value="1"/>
</dbReference>
<sequence length="151" mass="16384">MQKLFLVAGLLWLLSGCSGEQAVLTNGDKVTVQFADSQWLVVNYWAIWCAPCREEIPQFNALAKQSSALTVLGVNYDGEQGERLQAQMQQLKVGFAVLLQDPAQRWGIARPQVLPTTLLIDPQGTLQATLVGPQTLESLQAALAQAGFTGD</sequence>
<dbReference type="PROSITE" id="PS51257">
    <property type="entry name" value="PROKAR_LIPOPROTEIN"/>
    <property type="match status" value="1"/>
</dbReference>
<reference evidence="4 5" key="1">
    <citation type="submission" date="2016-10" db="EMBL/GenBank/DDBJ databases">
        <authorList>
            <person name="de Groot N.N."/>
        </authorList>
    </citation>
    <scope>NUCLEOTIDE SEQUENCE [LARGE SCALE GENOMIC DNA]</scope>
    <source>
        <strain evidence="4 5">JCM 19513</strain>
    </source>
</reference>
<dbReference type="Gene3D" id="3.40.30.10">
    <property type="entry name" value="Glutaredoxin"/>
    <property type="match status" value="1"/>
</dbReference>
<dbReference type="InterPro" id="IPR000866">
    <property type="entry name" value="AhpC/TSA"/>
</dbReference>
<evidence type="ECO:0000256" key="2">
    <source>
        <dbReference type="SAM" id="SignalP"/>
    </source>
</evidence>
<dbReference type="CDD" id="cd02966">
    <property type="entry name" value="TlpA_like_family"/>
    <property type="match status" value="1"/>
</dbReference>
<keyword evidence="4" id="KW-0413">Isomerase</keyword>
<feature type="chain" id="PRO_5010169271" evidence="2">
    <location>
        <begin position="23"/>
        <end position="151"/>
    </location>
</feature>
<keyword evidence="5" id="KW-1185">Reference proteome</keyword>
<dbReference type="PANTHER" id="PTHR42852:SF18">
    <property type="entry name" value="CHROMOSOME UNDETERMINED SCAFFOLD_47, WHOLE GENOME SHOTGUN SEQUENCE"/>
    <property type="match status" value="1"/>
</dbReference>
<feature type="domain" description="Thioredoxin" evidence="3">
    <location>
        <begin position="13"/>
        <end position="148"/>
    </location>
</feature>
<dbReference type="InterPro" id="IPR036249">
    <property type="entry name" value="Thioredoxin-like_sf"/>
</dbReference>
<dbReference type="Proteomes" id="UP000185766">
    <property type="component" value="Unassembled WGS sequence"/>
</dbReference>
<dbReference type="RefSeq" id="WP_074868663.1">
    <property type="nucleotide sequence ID" value="NZ_FOAS01000011.1"/>
</dbReference>
<dbReference type="EMBL" id="FOAS01000011">
    <property type="protein sequence ID" value="SEL34975.1"/>
    <property type="molecule type" value="Genomic_DNA"/>
</dbReference>
<dbReference type="GO" id="GO:0016853">
    <property type="term" value="F:isomerase activity"/>
    <property type="evidence" value="ECO:0007669"/>
    <property type="project" value="UniProtKB-KW"/>
</dbReference>
<organism evidence="4 5">
    <name type="scientific">Atopomonas hussainii</name>
    <dbReference type="NCBI Taxonomy" id="1429083"/>
    <lineage>
        <taxon>Bacteria</taxon>
        <taxon>Pseudomonadati</taxon>
        <taxon>Pseudomonadota</taxon>
        <taxon>Gammaproteobacteria</taxon>
        <taxon>Pseudomonadales</taxon>
        <taxon>Pseudomonadaceae</taxon>
        <taxon>Atopomonas</taxon>
    </lineage>
</organism>
<proteinExistence type="predicted"/>
<dbReference type="AlphaFoldDB" id="A0A1H7PI63"/>
<protein>
    <submittedName>
        <fullName evidence="4">Thiol-disulfide isomerase or thioredoxin</fullName>
    </submittedName>
</protein>
<dbReference type="GO" id="GO:0016209">
    <property type="term" value="F:antioxidant activity"/>
    <property type="evidence" value="ECO:0007669"/>
    <property type="project" value="InterPro"/>
</dbReference>
<accession>A0A1H7PI63</accession>
<evidence type="ECO:0000313" key="4">
    <source>
        <dbReference type="EMBL" id="SEL34975.1"/>
    </source>
</evidence>
<dbReference type="InterPro" id="IPR017937">
    <property type="entry name" value="Thioredoxin_CS"/>
</dbReference>
<keyword evidence="1" id="KW-0676">Redox-active center</keyword>
<dbReference type="PANTHER" id="PTHR42852">
    <property type="entry name" value="THIOL:DISULFIDE INTERCHANGE PROTEIN DSBE"/>
    <property type="match status" value="1"/>
</dbReference>
<dbReference type="InterPro" id="IPR050553">
    <property type="entry name" value="Thioredoxin_ResA/DsbE_sf"/>
</dbReference>
<dbReference type="PROSITE" id="PS51352">
    <property type="entry name" value="THIOREDOXIN_2"/>
    <property type="match status" value="1"/>
</dbReference>
<gene>
    <name evidence="4" type="ORF">SAMN05216214_11116</name>
</gene>
<dbReference type="GO" id="GO:0015036">
    <property type="term" value="F:disulfide oxidoreductase activity"/>
    <property type="evidence" value="ECO:0007669"/>
    <property type="project" value="UniProtKB-ARBA"/>
</dbReference>
<evidence type="ECO:0000313" key="5">
    <source>
        <dbReference type="Proteomes" id="UP000185766"/>
    </source>
</evidence>
<evidence type="ECO:0000259" key="3">
    <source>
        <dbReference type="PROSITE" id="PS51352"/>
    </source>
</evidence>